<gene>
    <name evidence="3" type="ORF">Ahy_A03g013669</name>
</gene>
<accession>A0A445DVW7</accession>
<proteinExistence type="predicted"/>
<comment type="caution">
    <text evidence="3">The sequence shown here is derived from an EMBL/GenBank/DDBJ whole genome shotgun (WGS) entry which is preliminary data.</text>
</comment>
<protein>
    <recommendedName>
        <fullName evidence="5">Myb-like domain-containing protein</fullName>
    </recommendedName>
</protein>
<evidence type="ECO:0000313" key="3">
    <source>
        <dbReference type="EMBL" id="RYR67342.1"/>
    </source>
</evidence>
<name>A0A445DVW7_ARAHY</name>
<dbReference type="Proteomes" id="UP000289738">
    <property type="component" value="Chromosome A03"/>
</dbReference>
<keyword evidence="4" id="KW-1185">Reference proteome</keyword>
<evidence type="ECO:0000256" key="1">
    <source>
        <dbReference type="SAM" id="MobiDB-lite"/>
    </source>
</evidence>
<reference evidence="3 4" key="1">
    <citation type="submission" date="2019-01" db="EMBL/GenBank/DDBJ databases">
        <title>Sequencing of cultivated peanut Arachis hypogaea provides insights into genome evolution and oil improvement.</title>
        <authorList>
            <person name="Chen X."/>
        </authorList>
    </citation>
    <scope>NUCLEOTIDE SEQUENCE [LARGE SCALE GENOMIC DNA]</scope>
    <source>
        <strain evidence="4">cv. Fuhuasheng</strain>
        <tissue evidence="3">Leaves</tissue>
    </source>
</reference>
<feature type="region of interest" description="Disordered" evidence="1">
    <location>
        <begin position="39"/>
        <end position="58"/>
    </location>
</feature>
<feature type="signal peptide" evidence="2">
    <location>
        <begin position="1"/>
        <end position="25"/>
    </location>
</feature>
<sequence>MIASLQFLLSIMLVMLLFCMAKVSCADFEAKIHDHVTGSERMEENSRPNLKQTKHQWTPHEDSKLVECLVELATTSWNVTMAHLNLVMKNI</sequence>
<evidence type="ECO:0000313" key="4">
    <source>
        <dbReference type="Proteomes" id="UP000289738"/>
    </source>
</evidence>
<evidence type="ECO:0008006" key="5">
    <source>
        <dbReference type="Google" id="ProtNLM"/>
    </source>
</evidence>
<keyword evidence="2" id="KW-0732">Signal</keyword>
<dbReference type="EMBL" id="SDMP01000003">
    <property type="protein sequence ID" value="RYR67342.1"/>
    <property type="molecule type" value="Genomic_DNA"/>
</dbReference>
<organism evidence="3 4">
    <name type="scientific">Arachis hypogaea</name>
    <name type="common">Peanut</name>
    <dbReference type="NCBI Taxonomy" id="3818"/>
    <lineage>
        <taxon>Eukaryota</taxon>
        <taxon>Viridiplantae</taxon>
        <taxon>Streptophyta</taxon>
        <taxon>Embryophyta</taxon>
        <taxon>Tracheophyta</taxon>
        <taxon>Spermatophyta</taxon>
        <taxon>Magnoliopsida</taxon>
        <taxon>eudicotyledons</taxon>
        <taxon>Gunneridae</taxon>
        <taxon>Pentapetalae</taxon>
        <taxon>rosids</taxon>
        <taxon>fabids</taxon>
        <taxon>Fabales</taxon>
        <taxon>Fabaceae</taxon>
        <taxon>Papilionoideae</taxon>
        <taxon>50 kb inversion clade</taxon>
        <taxon>dalbergioids sensu lato</taxon>
        <taxon>Dalbergieae</taxon>
        <taxon>Pterocarpus clade</taxon>
        <taxon>Arachis</taxon>
    </lineage>
</organism>
<feature type="chain" id="PRO_5019405226" description="Myb-like domain-containing protein" evidence="2">
    <location>
        <begin position="26"/>
        <end position="91"/>
    </location>
</feature>
<evidence type="ECO:0000256" key="2">
    <source>
        <dbReference type="SAM" id="SignalP"/>
    </source>
</evidence>
<dbReference type="AlphaFoldDB" id="A0A445DVW7"/>